<dbReference type="InterPro" id="IPR036390">
    <property type="entry name" value="WH_DNA-bd_sf"/>
</dbReference>
<dbReference type="STRING" id="49547.MBCUR_11050"/>
<dbReference type="OrthoDB" id="325082at2157"/>
<dbReference type="EMBL" id="LWMV01000170">
    <property type="protein sequence ID" value="KZX12253.1"/>
    <property type="molecule type" value="Genomic_DNA"/>
</dbReference>
<dbReference type="SUPFAM" id="SSF46785">
    <property type="entry name" value="Winged helix' DNA-binding domain"/>
    <property type="match status" value="1"/>
</dbReference>
<accession>A0A166AN56</accession>
<proteinExistence type="predicted"/>
<name>A0A166AN56_9EURY</name>
<dbReference type="AlphaFoldDB" id="A0A166AN56"/>
<gene>
    <name evidence="1" type="ORF">MBCUR_11050</name>
</gene>
<evidence type="ECO:0000313" key="2">
    <source>
        <dbReference type="Proteomes" id="UP000077245"/>
    </source>
</evidence>
<keyword evidence="2" id="KW-1185">Reference proteome</keyword>
<dbReference type="RefSeq" id="WP_067091301.1">
    <property type="nucleotide sequence ID" value="NZ_LWMV01000170.1"/>
</dbReference>
<comment type="caution">
    <text evidence="1">The sequence shown here is derived from an EMBL/GenBank/DDBJ whole genome shotgun (WGS) entry which is preliminary data.</text>
</comment>
<protein>
    <submittedName>
        <fullName evidence="1">Uncharacterized protein</fullName>
    </submittedName>
</protein>
<reference evidence="1 2" key="1">
    <citation type="submission" date="2016-04" db="EMBL/GenBank/DDBJ databases">
        <title>Genome sequence of Methanobrevibacter curvatus DSM 11111.</title>
        <authorList>
            <person name="Poehlein A."/>
            <person name="Seedorf H."/>
            <person name="Daniel R."/>
        </authorList>
    </citation>
    <scope>NUCLEOTIDE SEQUENCE [LARGE SCALE GENOMIC DNA]</scope>
    <source>
        <strain evidence="1 2">DSM 11111</strain>
    </source>
</reference>
<evidence type="ECO:0000313" key="1">
    <source>
        <dbReference type="EMBL" id="KZX12253.1"/>
    </source>
</evidence>
<sequence length="142" mass="16710">MIKIRMINITNGKGIIEKYEKQYGNIENLKQVIKSDPENTLTNFDLEEWEHYILHPNEEVKDSKTIYRDYSSISMLEMELMTFIKHENPKSISELAKLIHKDITTIQKKISNLEKEGFIKLIDGRKNSKIPILNYDKIEIAI</sequence>
<dbReference type="Gene3D" id="1.10.10.10">
    <property type="entry name" value="Winged helix-like DNA-binding domain superfamily/Winged helix DNA-binding domain"/>
    <property type="match status" value="1"/>
</dbReference>
<dbReference type="PATRIC" id="fig|49547.3.peg.1180"/>
<organism evidence="1 2">
    <name type="scientific">Methanobrevibacter curvatus</name>
    <dbReference type="NCBI Taxonomy" id="49547"/>
    <lineage>
        <taxon>Archaea</taxon>
        <taxon>Methanobacteriati</taxon>
        <taxon>Methanobacteriota</taxon>
        <taxon>Methanomada group</taxon>
        <taxon>Methanobacteria</taxon>
        <taxon>Methanobacteriales</taxon>
        <taxon>Methanobacteriaceae</taxon>
        <taxon>Methanobrevibacter</taxon>
    </lineage>
</organism>
<dbReference type="Pfam" id="PF25212">
    <property type="entry name" value="HVO_A0114"/>
    <property type="match status" value="1"/>
</dbReference>
<dbReference type="Proteomes" id="UP000077245">
    <property type="component" value="Unassembled WGS sequence"/>
</dbReference>
<dbReference type="InterPro" id="IPR036388">
    <property type="entry name" value="WH-like_DNA-bd_sf"/>
</dbReference>